<dbReference type="Pfam" id="PF00133">
    <property type="entry name" value="tRNA-synt_1"/>
    <property type="match status" value="1"/>
</dbReference>
<dbReference type="InterPro" id="IPR009080">
    <property type="entry name" value="tRNAsynth_Ia_anticodon-bd"/>
</dbReference>
<keyword evidence="6 11" id="KW-0067">ATP-binding</keyword>
<proteinExistence type="inferred from homology"/>
<dbReference type="PANTHER" id="PTHR43740:SF2">
    <property type="entry name" value="LEUCINE--TRNA LIGASE, MITOCHONDRIAL"/>
    <property type="match status" value="1"/>
</dbReference>
<dbReference type="SUPFAM" id="SSF47323">
    <property type="entry name" value="Anticodon-binding domain of a subclass of class I aminoacyl-tRNA synthetases"/>
    <property type="match status" value="1"/>
</dbReference>
<keyword evidence="3" id="KW-0963">Cytoplasm</keyword>
<dbReference type="Gene3D" id="3.40.50.620">
    <property type="entry name" value="HUPs"/>
    <property type="match status" value="1"/>
</dbReference>
<gene>
    <name evidence="14" type="ORF">AVDCRST_MAG10-1042</name>
</gene>
<dbReference type="InterPro" id="IPR002302">
    <property type="entry name" value="Leu-tRNA-ligase"/>
</dbReference>
<evidence type="ECO:0000256" key="6">
    <source>
        <dbReference type="ARBA" id="ARBA00022840"/>
    </source>
</evidence>
<evidence type="ECO:0000256" key="7">
    <source>
        <dbReference type="ARBA" id="ARBA00022917"/>
    </source>
</evidence>
<dbReference type="Pfam" id="PF08264">
    <property type="entry name" value="Anticodon_1"/>
    <property type="match status" value="1"/>
</dbReference>
<dbReference type="PRINTS" id="PR00985">
    <property type="entry name" value="TRNASYNTHLEU"/>
</dbReference>
<evidence type="ECO:0000256" key="8">
    <source>
        <dbReference type="ARBA" id="ARBA00023146"/>
    </source>
</evidence>
<dbReference type="InterPro" id="IPR001412">
    <property type="entry name" value="aa-tRNA-synth_I_CS"/>
</dbReference>
<dbReference type="Gene3D" id="1.10.730.10">
    <property type="entry name" value="Isoleucyl-tRNA Synthetase, Domain 1"/>
    <property type="match status" value="1"/>
</dbReference>
<dbReference type="GO" id="GO:0004823">
    <property type="term" value="F:leucine-tRNA ligase activity"/>
    <property type="evidence" value="ECO:0007669"/>
    <property type="project" value="UniProtKB-EC"/>
</dbReference>
<evidence type="ECO:0000256" key="5">
    <source>
        <dbReference type="ARBA" id="ARBA00022741"/>
    </source>
</evidence>
<feature type="domain" description="Methionyl/Valyl/Leucyl/Isoleucyl-tRNA synthetase anticodon-binding" evidence="13">
    <location>
        <begin position="497"/>
        <end position="560"/>
    </location>
</feature>
<dbReference type="GO" id="GO:0005829">
    <property type="term" value="C:cytosol"/>
    <property type="evidence" value="ECO:0007669"/>
    <property type="project" value="TreeGrafter"/>
</dbReference>
<dbReference type="InterPro" id="IPR014729">
    <property type="entry name" value="Rossmann-like_a/b/a_fold"/>
</dbReference>
<evidence type="ECO:0000256" key="9">
    <source>
        <dbReference type="ARBA" id="ARBA00030520"/>
    </source>
</evidence>
<organism evidence="14">
    <name type="scientific">uncultured Acidimicrobiales bacterium</name>
    <dbReference type="NCBI Taxonomy" id="310071"/>
    <lineage>
        <taxon>Bacteria</taxon>
        <taxon>Bacillati</taxon>
        <taxon>Actinomycetota</taxon>
        <taxon>Acidimicrobiia</taxon>
        <taxon>Acidimicrobiales</taxon>
        <taxon>environmental samples</taxon>
    </lineage>
</organism>
<protein>
    <recommendedName>
        <fullName evidence="2">leucine--tRNA ligase</fullName>
        <ecNumber evidence="2">6.1.1.4</ecNumber>
    </recommendedName>
    <alternativeName>
        <fullName evidence="9">Leucyl-tRNA synthetase</fullName>
    </alternativeName>
</protein>
<evidence type="ECO:0000256" key="4">
    <source>
        <dbReference type="ARBA" id="ARBA00022598"/>
    </source>
</evidence>
<sequence length="606" mass="67227">MAGLPYDAQEVEGRWQARWDRDPPAPAPDGEPFYNLAEFPYPSAEGLHVGHVLTYCGVDVVGRYQRMRGRAVFQPMGFDSFGIHTENYALKIGEHPAALTERTIANYRRQLSRVGCAWDWTGVVTSDPSYYRWTQWLFLQLFRAGLAYQAEAAVVWCPSCATVLAHEQVEDGRCERCASPVTERVMRQWFLRITAYRERLVAGLDALDWPEPAKNTQRRWLAGMHDWLISRQRYWGPPIPIVYCDVCGAVPVPEDELPVLLPDVADVRPTGDDRSPLATVASFVAAACPSCGGQARRETDVSDTFLDSSWYFLRHPSADVRSAAWDPDRTARLLPVDLYAGGPEHVARHHLYARFVTMALHDLGLVGFEEPFPRLRLHGTITRDGAKMSKSRGNVVNPDEYVDRHGGDVLRAHLLSSGRWSATADFSEAGITGVERLFTRMWRLAHGGPDAGPGVGPEALARGVARVARGIEDLRFNNAMSALRELAAQASPAEAPTLVLLLAPFAPYLAEELWAVLGGTYSVHAQQWPAMRRDSEPSTVQLVVQVDGRVRDRLAVARGMSPAEAIALAESTPNVVRHLTDRRVVRRVHVPDRLVNLVTAGGVPEV</sequence>
<name>A0A6J4HLW8_9ACTN</name>
<feature type="domain" description="Aminoacyl-tRNA synthetase class Ia" evidence="12">
    <location>
        <begin position="40"/>
        <end position="418"/>
    </location>
</feature>
<dbReference type="GO" id="GO:0005524">
    <property type="term" value="F:ATP binding"/>
    <property type="evidence" value="ECO:0007669"/>
    <property type="project" value="UniProtKB-KW"/>
</dbReference>
<evidence type="ECO:0000256" key="1">
    <source>
        <dbReference type="ARBA" id="ARBA00005594"/>
    </source>
</evidence>
<dbReference type="PROSITE" id="PS00178">
    <property type="entry name" value="AA_TRNA_LIGASE_I"/>
    <property type="match status" value="1"/>
</dbReference>
<evidence type="ECO:0000256" key="2">
    <source>
        <dbReference type="ARBA" id="ARBA00013164"/>
    </source>
</evidence>
<comment type="catalytic activity">
    <reaction evidence="10">
        <text>tRNA(Leu) + L-leucine + ATP = L-leucyl-tRNA(Leu) + AMP + diphosphate</text>
        <dbReference type="Rhea" id="RHEA:11688"/>
        <dbReference type="Rhea" id="RHEA-COMP:9613"/>
        <dbReference type="Rhea" id="RHEA-COMP:9622"/>
        <dbReference type="ChEBI" id="CHEBI:30616"/>
        <dbReference type="ChEBI" id="CHEBI:33019"/>
        <dbReference type="ChEBI" id="CHEBI:57427"/>
        <dbReference type="ChEBI" id="CHEBI:78442"/>
        <dbReference type="ChEBI" id="CHEBI:78494"/>
        <dbReference type="ChEBI" id="CHEBI:456215"/>
        <dbReference type="EC" id="6.1.1.4"/>
    </reaction>
</comment>
<dbReference type="InterPro" id="IPR002300">
    <property type="entry name" value="aa-tRNA-synth_Ia"/>
</dbReference>
<evidence type="ECO:0000313" key="14">
    <source>
        <dbReference type="EMBL" id="CAA9228488.1"/>
    </source>
</evidence>
<dbReference type="InterPro" id="IPR013155">
    <property type="entry name" value="M/V/L/I-tRNA-synth_anticd-bd"/>
</dbReference>
<evidence type="ECO:0000259" key="13">
    <source>
        <dbReference type="Pfam" id="PF08264"/>
    </source>
</evidence>
<keyword evidence="4 11" id="KW-0436">Ligase</keyword>
<keyword evidence="8 11" id="KW-0030">Aminoacyl-tRNA synthetase</keyword>
<dbReference type="EMBL" id="CADCTB010000070">
    <property type="protein sequence ID" value="CAA9228488.1"/>
    <property type="molecule type" value="Genomic_DNA"/>
</dbReference>
<evidence type="ECO:0000256" key="11">
    <source>
        <dbReference type="RuleBase" id="RU363035"/>
    </source>
</evidence>
<dbReference type="SUPFAM" id="SSF52374">
    <property type="entry name" value="Nucleotidylyl transferase"/>
    <property type="match status" value="1"/>
</dbReference>
<comment type="similarity">
    <text evidence="1 11">Belongs to the class-I aminoacyl-tRNA synthetase family.</text>
</comment>
<dbReference type="PANTHER" id="PTHR43740">
    <property type="entry name" value="LEUCYL-TRNA SYNTHETASE"/>
    <property type="match status" value="1"/>
</dbReference>
<keyword evidence="5 11" id="KW-0547">Nucleotide-binding</keyword>
<keyword evidence="7 11" id="KW-0648">Protein biosynthesis</keyword>
<dbReference type="CDD" id="cd00812">
    <property type="entry name" value="LeuRS_core"/>
    <property type="match status" value="1"/>
</dbReference>
<evidence type="ECO:0000256" key="3">
    <source>
        <dbReference type="ARBA" id="ARBA00022490"/>
    </source>
</evidence>
<reference evidence="14" key="1">
    <citation type="submission" date="2020-02" db="EMBL/GenBank/DDBJ databases">
        <authorList>
            <person name="Meier V. D."/>
        </authorList>
    </citation>
    <scope>NUCLEOTIDE SEQUENCE</scope>
    <source>
        <strain evidence="14">AVDCRST_MAG10</strain>
    </source>
</reference>
<evidence type="ECO:0000256" key="10">
    <source>
        <dbReference type="ARBA" id="ARBA00047469"/>
    </source>
</evidence>
<evidence type="ECO:0000259" key="12">
    <source>
        <dbReference type="Pfam" id="PF00133"/>
    </source>
</evidence>
<dbReference type="GO" id="GO:0006429">
    <property type="term" value="P:leucyl-tRNA aminoacylation"/>
    <property type="evidence" value="ECO:0007669"/>
    <property type="project" value="InterPro"/>
</dbReference>
<dbReference type="AlphaFoldDB" id="A0A6J4HLW8"/>
<dbReference type="EC" id="6.1.1.4" evidence="2"/>
<accession>A0A6J4HLW8</accession>